<protein>
    <submittedName>
        <fullName evidence="2">Uncharacterized protein</fullName>
    </submittedName>
</protein>
<organism evidence="2 3">
    <name type="scientific">Eubacterium limosum</name>
    <dbReference type="NCBI Taxonomy" id="1736"/>
    <lineage>
        <taxon>Bacteria</taxon>
        <taxon>Bacillati</taxon>
        <taxon>Bacillota</taxon>
        <taxon>Clostridia</taxon>
        <taxon>Eubacteriales</taxon>
        <taxon>Eubacteriaceae</taxon>
        <taxon>Eubacterium</taxon>
    </lineage>
</organism>
<evidence type="ECO:0000256" key="1">
    <source>
        <dbReference type="SAM" id="Phobius"/>
    </source>
</evidence>
<dbReference type="Proteomes" id="UP000192391">
    <property type="component" value="Chromosome"/>
</dbReference>
<feature type="transmembrane region" description="Helical" evidence="1">
    <location>
        <begin position="111"/>
        <end position="130"/>
    </location>
</feature>
<feature type="transmembrane region" description="Helical" evidence="1">
    <location>
        <begin position="18"/>
        <end position="38"/>
    </location>
</feature>
<gene>
    <name evidence="2" type="ORF">B2M23_17000</name>
</gene>
<keyword evidence="1" id="KW-0472">Membrane</keyword>
<evidence type="ECO:0000313" key="3">
    <source>
        <dbReference type="Proteomes" id="UP000192391"/>
    </source>
</evidence>
<dbReference type="AlphaFoldDB" id="A0AAC9QWT9"/>
<feature type="transmembrane region" description="Helical" evidence="1">
    <location>
        <begin position="50"/>
        <end position="70"/>
    </location>
</feature>
<accession>A0AAC9QWT9</accession>
<dbReference type="KEGG" id="elim:B2M23_17000"/>
<keyword evidence="1" id="KW-0812">Transmembrane</keyword>
<evidence type="ECO:0000313" key="2">
    <source>
        <dbReference type="EMBL" id="ARD67128.1"/>
    </source>
</evidence>
<proteinExistence type="predicted"/>
<name>A0AAC9QWT9_EUBLI</name>
<keyword evidence="1" id="KW-1133">Transmembrane helix</keyword>
<feature type="transmembrane region" description="Helical" evidence="1">
    <location>
        <begin position="82"/>
        <end position="105"/>
    </location>
</feature>
<reference evidence="3" key="1">
    <citation type="journal article" date="2017" name="Sci. Rep.">
        <title>Determination of the Genome and Primary Transcriptome of Syngas Fermenting Eubacterium limosum ATCC 8486.</title>
        <authorList>
            <person name="Song Y."/>
            <person name="Shin J."/>
            <person name="Jeong Y."/>
            <person name="Jin S."/>
            <person name="Lee J.K."/>
            <person name="Kim D.R."/>
            <person name="Kim S.C."/>
            <person name="Cho S."/>
            <person name="Cho B.K."/>
        </authorList>
    </citation>
    <scope>NUCLEOTIDE SEQUENCE [LARGE SCALE GENOMIC DNA]</scope>
    <source>
        <strain evidence="3">ATCC 8486</strain>
    </source>
</reference>
<sequence>MKNQDRTMLQKMTKTGKIFFFISLISVLYAAFLVYAKIAGMVIKDYGDLLFLYYTIQVIVLVVPMGLHVFQGWMNEEDLRAITTAAFINIIIYSVISICLGLFYIYVADMAAMLADILNGVFLVCVIFWYRQMMG</sequence>
<dbReference type="EMBL" id="CP019962">
    <property type="protein sequence ID" value="ARD67128.1"/>
    <property type="molecule type" value="Genomic_DNA"/>
</dbReference>